<dbReference type="Pfam" id="PF07719">
    <property type="entry name" value="TPR_2"/>
    <property type="match status" value="1"/>
</dbReference>
<dbReference type="SUPFAM" id="SSF48452">
    <property type="entry name" value="TPR-like"/>
    <property type="match status" value="1"/>
</dbReference>
<dbReference type="Proteomes" id="UP000285060">
    <property type="component" value="Unassembled WGS sequence"/>
</dbReference>
<evidence type="ECO:0000313" key="9">
    <source>
        <dbReference type="Proteomes" id="UP000285060"/>
    </source>
</evidence>
<dbReference type="VEuPathDB" id="FungiDB:H310_06649"/>
<proteinExistence type="predicted"/>
<dbReference type="AlphaFoldDB" id="A0A3R6Z430"/>
<dbReference type="InterPro" id="IPR019734">
    <property type="entry name" value="TPR_rpt"/>
</dbReference>
<feature type="domain" description="DRBM" evidence="7">
    <location>
        <begin position="416"/>
        <end position="485"/>
    </location>
</feature>
<dbReference type="InterPro" id="IPR011990">
    <property type="entry name" value="TPR-like_helical_dom_sf"/>
</dbReference>
<dbReference type="SMART" id="SM00028">
    <property type="entry name" value="TPR"/>
    <property type="match status" value="2"/>
</dbReference>
<evidence type="ECO:0000313" key="8">
    <source>
        <dbReference type="EMBL" id="RHY29623.1"/>
    </source>
</evidence>
<evidence type="ECO:0000256" key="6">
    <source>
        <dbReference type="SAM" id="MobiDB-lite"/>
    </source>
</evidence>
<dbReference type="InterPro" id="IPR014720">
    <property type="entry name" value="dsRBD_dom"/>
</dbReference>
<keyword evidence="3 5" id="KW-0802">TPR repeat</keyword>
<keyword evidence="2" id="KW-0677">Repeat</keyword>
<reference evidence="8 9" key="1">
    <citation type="submission" date="2018-08" db="EMBL/GenBank/DDBJ databases">
        <title>Aphanomyces genome sequencing and annotation.</title>
        <authorList>
            <person name="Minardi D."/>
            <person name="Oidtmann B."/>
            <person name="Van Der Giezen M."/>
            <person name="Studholme D.J."/>
        </authorList>
    </citation>
    <scope>NUCLEOTIDE SEQUENCE [LARGE SCALE GENOMIC DNA]</scope>
    <source>
        <strain evidence="8 9">NJM0002</strain>
    </source>
</reference>
<feature type="region of interest" description="Disordered" evidence="6">
    <location>
        <begin position="492"/>
        <end position="512"/>
    </location>
</feature>
<dbReference type="InterPro" id="IPR013105">
    <property type="entry name" value="TPR_2"/>
</dbReference>
<gene>
    <name evidence="8" type="ORF">DYB32_005007</name>
</gene>
<dbReference type="SUPFAM" id="SSF54768">
    <property type="entry name" value="dsRNA-binding domain-like"/>
    <property type="match status" value="1"/>
</dbReference>
<evidence type="ECO:0000256" key="2">
    <source>
        <dbReference type="ARBA" id="ARBA00022737"/>
    </source>
</evidence>
<evidence type="ECO:0000259" key="7">
    <source>
        <dbReference type="PROSITE" id="PS50137"/>
    </source>
</evidence>
<accession>A0A3R6Z430</accession>
<dbReference type="PANTHER" id="PTHR46512">
    <property type="entry name" value="PEPTIDYLPROLYL ISOMERASE"/>
    <property type="match status" value="1"/>
</dbReference>
<feature type="repeat" description="TPR" evidence="5">
    <location>
        <begin position="184"/>
        <end position="217"/>
    </location>
</feature>
<keyword evidence="4" id="KW-0694">RNA-binding</keyword>
<sequence>MVMHAQLVEALTKVDKRTQNLLKLVIHYEPVQKMLEAFLNDTSRSFEDWIWDSKTREVLSRLQDRADMFGPHAATKDHTLQTSFSDALQNGLNRMDDESIVGVATTAKQTGKELFAHKRFEQALKAFRNAAEVLKPHLARSPTAFSSLFVTSCTNAAICGIKLQAWPTVQEYAQLALAQSPTDGKAWYCLSKVLLWEHRYDEAKQAAEKALDANPNDAMCHKVLQDIEVLQRRVEARVAKETELLRQKADLVRENAEAARALEEAKYKPRFVALPAPTSPKTPASRLNMYFQRSKEQVSIDFTSLFDVENGEPPLYECVVTNLSTKTRLATAQAPNKKAAQAIATDVAILKMWYDRHTTGTLHAEDAAYLAAHPDDLETILGLDYSMVHTKLRQQPEAPVQMTYTSAIFLRDQNASPSMYLNQLHSQGKLHIHFDITDLSDIPNNIQLFRVSAILNGRVVATHECPSKKTAKQVVSKTALDVAIRESQAMFPDQTEDSIRDVPSLGAVRDER</sequence>
<name>A0A3R6Z430_9STRA</name>
<dbReference type="Pfam" id="PF00035">
    <property type="entry name" value="dsrm"/>
    <property type="match status" value="1"/>
</dbReference>
<evidence type="ECO:0000256" key="4">
    <source>
        <dbReference type="PROSITE-ProRule" id="PRU00266"/>
    </source>
</evidence>
<comment type="caution">
    <text evidence="8">The sequence shown here is derived from an EMBL/GenBank/DDBJ whole genome shotgun (WGS) entry which is preliminary data.</text>
</comment>
<dbReference type="PROSITE" id="PS50005">
    <property type="entry name" value="TPR"/>
    <property type="match status" value="1"/>
</dbReference>
<protein>
    <recommendedName>
        <fullName evidence="7">DRBM domain-containing protein</fullName>
    </recommendedName>
</protein>
<keyword evidence="9" id="KW-1185">Reference proteome</keyword>
<dbReference type="EMBL" id="QUSY01000414">
    <property type="protein sequence ID" value="RHY29623.1"/>
    <property type="molecule type" value="Genomic_DNA"/>
</dbReference>
<dbReference type="Gene3D" id="1.25.40.10">
    <property type="entry name" value="Tetratricopeptide repeat domain"/>
    <property type="match status" value="1"/>
</dbReference>
<dbReference type="PROSITE" id="PS50137">
    <property type="entry name" value="DS_RBD"/>
    <property type="match status" value="1"/>
</dbReference>
<keyword evidence="1" id="KW-0597">Phosphoprotein</keyword>
<evidence type="ECO:0000256" key="3">
    <source>
        <dbReference type="ARBA" id="ARBA00022803"/>
    </source>
</evidence>
<organism evidence="8 9">
    <name type="scientific">Aphanomyces invadans</name>
    <dbReference type="NCBI Taxonomy" id="157072"/>
    <lineage>
        <taxon>Eukaryota</taxon>
        <taxon>Sar</taxon>
        <taxon>Stramenopiles</taxon>
        <taxon>Oomycota</taxon>
        <taxon>Saprolegniomycetes</taxon>
        <taxon>Saprolegniales</taxon>
        <taxon>Verrucalvaceae</taxon>
        <taxon>Aphanomyces</taxon>
    </lineage>
</organism>
<evidence type="ECO:0000256" key="1">
    <source>
        <dbReference type="ARBA" id="ARBA00022553"/>
    </source>
</evidence>
<dbReference type="InterPro" id="IPR050754">
    <property type="entry name" value="FKBP4/5/8-like"/>
</dbReference>
<dbReference type="Gene3D" id="3.30.160.20">
    <property type="match status" value="1"/>
</dbReference>
<dbReference type="GO" id="GO:0003723">
    <property type="term" value="F:RNA binding"/>
    <property type="evidence" value="ECO:0007669"/>
    <property type="project" value="UniProtKB-UniRule"/>
</dbReference>
<evidence type="ECO:0000256" key="5">
    <source>
        <dbReference type="PROSITE-ProRule" id="PRU00339"/>
    </source>
</evidence>